<keyword evidence="3" id="KW-1185">Reference proteome</keyword>
<keyword evidence="1" id="KW-0812">Transmembrane</keyword>
<sequence length="90" mass="10352">MKNNDQKFIENWRKTKSAGFKKYALTHGLGFGIIITIFNLIWLNYDNEQSVEVDKFIIAGIVMILVGGFSYAGVSWLLNNYIYKKKVGKQ</sequence>
<dbReference type="RefSeq" id="WP_188407118.1">
    <property type="nucleotide sequence ID" value="NZ_BMGL01000016.1"/>
</dbReference>
<gene>
    <name evidence="2" type="ORF">GCM10010831_24050</name>
</gene>
<name>A0A917A1Q0_9FLAO</name>
<dbReference type="EMBL" id="BMGL01000016">
    <property type="protein sequence ID" value="GGE22157.1"/>
    <property type="molecule type" value="Genomic_DNA"/>
</dbReference>
<dbReference type="AlphaFoldDB" id="A0A917A1Q0"/>
<keyword evidence="1" id="KW-0472">Membrane</keyword>
<evidence type="ECO:0000313" key="2">
    <source>
        <dbReference type="EMBL" id="GGE22157.1"/>
    </source>
</evidence>
<evidence type="ECO:0000313" key="3">
    <source>
        <dbReference type="Proteomes" id="UP000599688"/>
    </source>
</evidence>
<dbReference type="Proteomes" id="UP000599688">
    <property type="component" value="Unassembled WGS sequence"/>
</dbReference>
<proteinExistence type="predicted"/>
<evidence type="ECO:0000256" key="1">
    <source>
        <dbReference type="SAM" id="Phobius"/>
    </source>
</evidence>
<feature type="transmembrane region" description="Helical" evidence="1">
    <location>
        <begin position="57"/>
        <end position="78"/>
    </location>
</feature>
<reference evidence="2 3" key="1">
    <citation type="journal article" date="2014" name="Int. J. Syst. Evol. Microbiol.">
        <title>Complete genome sequence of Corynebacterium casei LMG S-19264T (=DSM 44701T), isolated from a smear-ripened cheese.</title>
        <authorList>
            <consortium name="US DOE Joint Genome Institute (JGI-PGF)"/>
            <person name="Walter F."/>
            <person name="Albersmeier A."/>
            <person name="Kalinowski J."/>
            <person name="Ruckert C."/>
        </authorList>
    </citation>
    <scope>NUCLEOTIDE SEQUENCE [LARGE SCALE GENOMIC DNA]</scope>
    <source>
        <strain evidence="2 3">CGMCC 1.12925</strain>
    </source>
</reference>
<protein>
    <recommendedName>
        <fullName evidence="4">2TM domain-containing protein</fullName>
    </recommendedName>
</protein>
<evidence type="ECO:0008006" key="4">
    <source>
        <dbReference type="Google" id="ProtNLM"/>
    </source>
</evidence>
<accession>A0A917A1Q0</accession>
<comment type="caution">
    <text evidence="2">The sequence shown here is derived from an EMBL/GenBank/DDBJ whole genome shotgun (WGS) entry which is preliminary data.</text>
</comment>
<organism evidence="2 3">
    <name type="scientific">Psychroflexus salis</name>
    <dbReference type="NCBI Taxonomy" id="1526574"/>
    <lineage>
        <taxon>Bacteria</taxon>
        <taxon>Pseudomonadati</taxon>
        <taxon>Bacteroidota</taxon>
        <taxon>Flavobacteriia</taxon>
        <taxon>Flavobacteriales</taxon>
        <taxon>Flavobacteriaceae</taxon>
        <taxon>Psychroflexus</taxon>
    </lineage>
</organism>
<keyword evidence="1" id="KW-1133">Transmembrane helix</keyword>
<feature type="transmembrane region" description="Helical" evidence="1">
    <location>
        <begin position="23"/>
        <end position="45"/>
    </location>
</feature>